<evidence type="ECO:0000256" key="1">
    <source>
        <dbReference type="SAM" id="SignalP"/>
    </source>
</evidence>
<protein>
    <recommendedName>
        <fullName evidence="4">AMIN domain-containing protein</fullName>
    </recommendedName>
</protein>
<dbReference type="Proteomes" id="UP000800092">
    <property type="component" value="Unassembled WGS sequence"/>
</dbReference>
<gene>
    <name evidence="2" type="ORF">EV356DRAFT_573769</name>
</gene>
<name>A0A6A6HIM2_VIRVR</name>
<evidence type="ECO:0000313" key="2">
    <source>
        <dbReference type="EMBL" id="KAF2237742.1"/>
    </source>
</evidence>
<sequence>MRFEAVFPTFSLVIASIALPMAADIKRADPSRIEVRVANSAAPGKRAITTGPPKIEIDLADHAEVEKRVTATGPPKIEVDLADPADLD</sequence>
<keyword evidence="1" id="KW-0732">Signal</keyword>
<reference evidence="2" key="1">
    <citation type="journal article" date="2020" name="Stud. Mycol.">
        <title>101 Dothideomycetes genomes: a test case for predicting lifestyles and emergence of pathogens.</title>
        <authorList>
            <person name="Haridas S."/>
            <person name="Albert R."/>
            <person name="Binder M."/>
            <person name="Bloem J."/>
            <person name="Labutti K."/>
            <person name="Salamov A."/>
            <person name="Andreopoulos B."/>
            <person name="Baker S."/>
            <person name="Barry K."/>
            <person name="Bills G."/>
            <person name="Bluhm B."/>
            <person name="Cannon C."/>
            <person name="Castanera R."/>
            <person name="Culley D."/>
            <person name="Daum C."/>
            <person name="Ezra D."/>
            <person name="Gonzalez J."/>
            <person name="Henrissat B."/>
            <person name="Kuo A."/>
            <person name="Liang C."/>
            <person name="Lipzen A."/>
            <person name="Lutzoni F."/>
            <person name="Magnuson J."/>
            <person name="Mondo S."/>
            <person name="Nolan M."/>
            <person name="Ohm R."/>
            <person name="Pangilinan J."/>
            <person name="Park H.-J."/>
            <person name="Ramirez L."/>
            <person name="Alfaro M."/>
            <person name="Sun H."/>
            <person name="Tritt A."/>
            <person name="Yoshinaga Y."/>
            <person name="Zwiers L.-H."/>
            <person name="Turgeon B."/>
            <person name="Goodwin S."/>
            <person name="Spatafora J."/>
            <person name="Crous P."/>
            <person name="Grigoriev I."/>
        </authorList>
    </citation>
    <scope>NUCLEOTIDE SEQUENCE</scope>
    <source>
        <strain evidence="2">Tuck. ex Michener</strain>
    </source>
</reference>
<accession>A0A6A6HIM2</accession>
<feature type="chain" id="PRO_5025343248" description="AMIN domain-containing protein" evidence="1">
    <location>
        <begin position="24"/>
        <end position="88"/>
    </location>
</feature>
<proteinExistence type="predicted"/>
<dbReference type="EMBL" id="ML991778">
    <property type="protein sequence ID" value="KAF2237742.1"/>
    <property type="molecule type" value="Genomic_DNA"/>
</dbReference>
<keyword evidence="3" id="KW-1185">Reference proteome</keyword>
<evidence type="ECO:0000313" key="3">
    <source>
        <dbReference type="Proteomes" id="UP000800092"/>
    </source>
</evidence>
<dbReference type="AlphaFoldDB" id="A0A6A6HIM2"/>
<organism evidence="2 3">
    <name type="scientific">Viridothelium virens</name>
    <name type="common">Speckled blister lichen</name>
    <name type="synonym">Trypethelium virens</name>
    <dbReference type="NCBI Taxonomy" id="1048519"/>
    <lineage>
        <taxon>Eukaryota</taxon>
        <taxon>Fungi</taxon>
        <taxon>Dikarya</taxon>
        <taxon>Ascomycota</taxon>
        <taxon>Pezizomycotina</taxon>
        <taxon>Dothideomycetes</taxon>
        <taxon>Dothideomycetes incertae sedis</taxon>
        <taxon>Trypetheliales</taxon>
        <taxon>Trypetheliaceae</taxon>
        <taxon>Viridothelium</taxon>
    </lineage>
</organism>
<feature type="signal peptide" evidence="1">
    <location>
        <begin position="1"/>
        <end position="23"/>
    </location>
</feature>
<evidence type="ECO:0008006" key="4">
    <source>
        <dbReference type="Google" id="ProtNLM"/>
    </source>
</evidence>